<name>A0ABT5K2M7_9BURK</name>
<proteinExistence type="predicted"/>
<dbReference type="EMBL" id="JAQQXR010000004">
    <property type="protein sequence ID" value="MDC8758531.1"/>
    <property type="molecule type" value="Genomic_DNA"/>
</dbReference>
<reference evidence="1 2" key="1">
    <citation type="submission" date="2022-10" db="EMBL/GenBank/DDBJ databases">
        <title>Janthinobacterium sp. hw3 Genome sequencing.</title>
        <authorList>
            <person name="Park S."/>
        </authorList>
    </citation>
    <scope>NUCLEOTIDE SEQUENCE [LARGE SCALE GENOMIC DNA]</scope>
    <source>
        <strain evidence="2">hw3</strain>
    </source>
</reference>
<comment type="caution">
    <text evidence="1">The sequence shown here is derived from an EMBL/GenBank/DDBJ whole genome shotgun (WGS) entry which is preliminary data.</text>
</comment>
<protein>
    <submittedName>
        <fullName evidence="1">Uncharacterized protein</fullName>
    </submittedName>
</protein>
<organism evidence="1 2">
    <name type="scientific">Janthinobacterium fluminis</name>
    <dbReference type="NCBI Taxonomy" id="2987524"/>
    <lineage>
        <taxon>Bacteria</taxon>
        <taxon>Pseudomonadati</taxon>
        <taxon>Pseudomonadota</taxon>
        <taxon>Betaproteobacteria</taxon>
        <taxon>Burkholderiales</taxon>
        <taxon>Oxalobacteraceae</taxon>
        <taxon>Janthinobacterium</taxon>
    </lineage>
</organism>
<evidence type="ECO:0000313" key="2">
    <source>
        <dbReference type="Proteomes" id="UP001221208"/>
    </source>
</evidence>
<gene>
    <name evidence="1" type="ORF">OIK44_13195</name>
</gene>
<dbReference type="Proteomes" id="UP001221208">
    <property type="component" value="Unassembled WGS sequence"/>
</dbReference>
<evidence type="ECO:0000313" key="1">
    <source>
        <dbReference type="EMBL" id="MDC8758531.1"/>
    </source>
</evidence>
<sequence>MKLNLFSGAQSSFCPLPGVKPCNVGICFGSRHWLRRLFSSFFKIFEKNPKVPAGGAVTDFMRGI</sequence>
<accession>A0ABT5K2M7</accession>
<keyword evidence="2" id="KW-1185">Reference proteome</keyword>